<sequence length="56" mass="6064">MTIDNQDHNRHDQDADPHSLLAMQWHGFGSPVGWAILAVSLGITAVLVRVAILGFA</sequence>
<gene>
    <name evidence="2" type="ORF">GCM10011499_03020</name>
</gene>
<evidence type="ECO:0000313" key="3">
    <source>
        <dbReference type="Proteomes" id="UP000596977"/>
    </source>
</evidence>
<accession>A0A916R658</accession>
<organism evidence="2 3">
    <name type="scientific">Pelagibacterium lentulum</name>
    <dbReference type="NCBI Taxonomy" id="2029865"/>
    <lineage>
        <taxon>Bacteria</taxon>
        <taxon>Pseudomonadati</taxon>
        <taxon>Pseudomonadota</taxon>
        <taxon>Alphaproteobacteria</taxon>
        <taxon>Hyphomicrobiales</taxon>
        <taxon>Devosiaceae</taxon>
        <taxon>Pelagibacterium</taxon>
    </lineage>
</organism>
<evidence type="ECO:0000313" key="2">
    <source>
        <dbReference type="EMBL" id="GGA37069.1"/>
    </source>
</evidence>
<comment type="caution">
    <text evidence="2">The sequence shown here is derived from an EMBL/GenBank/DDBJ whole genome shotgun (WGS) entry which is preliminary data.</text>
</comment>
<feature type="transmembrane region" description="Helical" evidence="1">
    <location>
        <begin position="32"/>
        <end position="55"/>
    </location>
</feature>
<name>A0A916R658_9HYPH</name>
<keyword evidence="3" id="KW-1185">Reference proteome</keyword>
<dbReference type="AlphaFoldDB" id="A0A916R658"/>
<reference evidence="2 3" key="1">
    <citation type="journal article" date="2014" name="Int. J. Syst. Evol. Microbiol.">
        <title>Complete genome sequence of Corynebacterium casei LMG S-19264T (=DSM 44701T), isolated from a smear-ripened cheese.</title>
        <authorList>
            <consortium name="US DOE Joint Genome Institute (JGI-PGF)"/>
            <person name="Walter F."/>
            <person name="Albersmeier A."/>
            <person name="Kalinowski J."/>
            <person name="Ruckert C."/>
        </authorList>
    </citation>
    <scope>NUCLEOTIDE SEQUENCE [LARGE SCALE GENOMIC DNA]</scope>
    <source>
        <strain evidence="2 3">CGMCC 1.15896</strain>
    </source>
</reference>
<keyword evidence="1" id="KW-0812">Transmembrane</keyword>
<dbReference type="EMBL" id="BMKB01000001">
    <property type="protein sequence ID" value="GGA37069.1"/>
    <property type="molecule type" value="Genomic_DNA"/>
</dbReference>
<dbReference type="Proteomes" id="UP000596977">
    <property type="component" value="Unassembled WGS sequence"/>
</dbReference>
<proteinExistence type="predicted"/>
<dbReference type="RefSeq" id="WP_164735002.1">
    <property type="nucleotide sequence ID" value="NZ_BMKB01000001.1"/>
</dbReference>
<protein>
    <submittedName>
        <fullName evidence="2">Uncharacterized protein</fullName>
    </submittedName>
</protein>
<keyword evidence="1" id="KW-0472">Membrane</keyword>
<keyword evidence="1" id="KW-1133">Transmembrane helix</keyword>
<evidence type="ECO:0000256" key="1">
    <source>
        <dbReference type="SAM" id="Phobius"/>
    </source>
</evidence>